<keyword evidence="1" id="KW-0732">Signal</keyword>
<dbReference type="InterPro" id="IPR013517">
    <property type="entry name" value="FG-GAP"/>
</dbReference>
<dbReference type="EMBL" id="CAJNXB010000353">
    <property type="protein sequence ID" value="CAF3045675.1"/>
    <property type="molecule type" value="Genomic_DNA"/>
</dbReference>
<evidence type="ECO:0000313" key="10">
    <source>
        <dbReference type="Proteomes" id="UP000663848"/>
    </source>
</evidence>
<dbReference type="EMBL" id="CAJOBO010000611">
    <property type="protein sequence ID" value="CAF4258217.1"/>
    <property type="molecule type" value="Genomic_DNA"/>
</dbReference>
<dbReference type="EMBL" id="CAJNYD010000775">
    <property type="protein sequence ID" value="CAF3296044.1"/>
    <property type="molecule type" value="Genomic_DNA"/>
</dbReference>
<dbReference type="Pfam" id="PF13517">
    <property type="entry name" value="FG-GAP_3"/>
    <property type="match status" value="2"/>
</dbReference>
<dbReference type="Proteomes" id="UP000663872">
    <property type="component" value="Unassembled WGS sequence"/>
</dbReference>
<evidence type="ECO:0000313" key="3">
    <source>
        <dbReference type="EMBL" id="CAF3296044.1"/>
    </source>
</evidence>
<dbReference type="InterPro" id="IPR028994">
    <property type="entry name" value="Integrin_alpha_N"/>
</dbReference>
<evidence type="ECO:0000313" key="9">
    <source>
        <dbReference type="EMBL" id="CAF4664746.1"/>
    </source>
</evidence>
<dbReference type="OrthoDB" id="9996018at2759"/>
<reference evidence="9" key="1">
    <citation type="submission" date="2021-02" db="EMBL/GenBank/DDBJ databases">
        <authorList>
            <person name="Nowell W R."/>
        </authorList>
    </citation>
    <scope>NUCLEOTIDE SEQUENCE</scope>
</reference>
<evidence type="ECO:0000313" key="7">
    <source>
        <dbReference type="EMBL" id="CAF4258217.1"/>
    </source>
</evidence>
<dbReference type="AlphaFoldDB" id="A0A821GA80"/>
<dbReference type="PANTHER" id="PTHR44103:SF1">
    <property type="entry name" value="PROPROTEIN CONVERTASE P"/>
    <property type="match status" value="1"/>
</dbReference>
<dbReference type="EMBL" id="CAJNYT010000122">
    <property type="protein sequence ID" value="CAF3331194.1"/>
    <property type="molecule type" value="Genomic_DNA"/>
</dbReference>
<evidence type="ECO:0000256" key="1">
    <source>
        <dbReference type="ARBA" id="ARBA00022729"/>
    </source>
</evidence>
<protein>
    <recommendedName>
        <fullName evidence="12">VCBS repeat-containing protein</fullName>
    </recommendedName>
</protein>
<dbReference type="EMBL" id="CAJNYU010003754">
    <property type="protein sequence ID" value="CAF3699879.1"/>
    <property type="molecule type" value="Genomic_DNA"/>
</dbReference>
<evidence type="ECO:0008006" key="12">
    <source>
        <dbReference type="Google" id="ProtNLM"/>
    </source>
</evidence>
<dbReference type="Proteomes" id="UP000663873">
    <property type="component" value="Unassembled WGS sequence"/>
</dbReference>
<evidence type="ECO:0000313" key="2">
    <source>
        <dbReference type="EMBL" id="CAF3045675.1"/>
    </source>
</evidence>
<dbReference type="Proteomes" id="UP000663862">
    <property type="component" value="Unassembled WGS sequence"/>
</dbReference>
<evidence type="ECO:0000313" key="6">
    <source>
        <dbReference type="EMBL" id="CAF4139755.1"/>
    </source>
</evidence>
<evidence type="ECO:0000313" key="5">
    <source>
        <dbReference type="EMBL" id="CAF3699879.1"/>
    </source>
</evidence>
<dbReference type="PANTHER" id="PTHR44103">
    <property type="entry name" value="PROPROTEIN CONVERTASE P"/>
    <property type="match status" value="1"/>
</dbReference>
<accession>A0A821GA80</accession>
<evidence type="ECO:0000313" key="8">
    <source>
        <dbReference type="EMBL" id="CAF4414822.1"/>
    </source>
</evidence>
<dbReference type="EMBL" id="CAJOBR010002209">
    <property type="protein sequence ID" value="CAF4664746.1"/>
    <property type="molecule type" value="Genomic_DNA"/>
</dbReference>
<dbReference type="Gene3D" id="2.130.10.130">
    <property type="entry name" value="Integrin alpha, N-terminal"/>
    <property type="match status" value="2"/>
</dbReference>
<dbReference type="Proteomes" id="UP000663869">
    <property type="component" value="Unassembled WGS sequence"/>
</dbReference>
<dbReference type="Proteomes" id="UP000663825">
    <property type="component" value="Unassembled WGS sequence"/>
</dbReference>
<name>A0A821GA80_9BILA</name>
<comment type="caution">
    <text evidence="9">The sequence shown here is derived from an EMBL/GenBank/DDBJ whole genome shotgun (WGS) entry which is preliminary data.</text>
</comment>
<dbReference type="Proteomes" id="UP000663851">
    <property type="component" value="Unassembled WGS sequence"/>
</dbReference>
<dbReference type="EMBL" id="CAJOBQ010000768">
    <property type="protein sequence ID" value="CAF4414822.1"/>
    <property type="molecule type" value="Genomic_DNA"/>
</dbReference>
<dbReference type="Proteomes" id="UP000663833">
    <property type="component" value="Unassembled WGS sequence"/>
</dbReference>
<proteinExistence type="predicted"/>
<evidence type="ECO:0000313" key="4">
    <source>
        <dbReference type="EMBL" id="CAF3331194.1"/>
    </source>
</evidence>
<dbReference type="SUPFAM" id="SSF69318">
    <property type="entry name" value="Integrin alpha N-terminal domain"/>
    <property type="match status" value="1"/>
</dbReference>
<evidence type="ECO:0000313" key="11">
    <source>
        <dbReference type="Proteomes" id="UP000663873"/>
    </source>
</evidence>
<keyword evidence="11" id="KW-1185">Reference proteome</keyword>
<gene>
    <name evidence="5" type="ORF">FME351_LOCUS27641</name>
    <name evidence="4" type="ORF">GRG538_LOCUS3567</name>
    <name evidence="7" type="ORF">HFQ381_LOCUS10884</name>
    <name evidence="3" type="ORF">LUA448_LOCUS7629</name>
    <name evidence="9" type="ORF">QYT958_LOCUS15702</name>
    <name evidence="2" type="ORF">TIS948_LOCUS3754</name>
    <name evidence="8" type="ORF">TSG867_LOCUS14037</name>
    <name evidence="6" type="ORF">UJA718_LOCUS2819</name>
</gene>
<dbReference type="EMBL" id="CAJOBP010000200">
    <property type="protein sequence ID" value="CAF4139755.1"/>
    <property type="molecule type" value="Genomic_DNA"/>
</dbReference>
<sequence length="185" mass="19797">MIPLPTDPGPITVKAADFDNDRFLDLVVTNYDGDTTSIFLGYGNGGFKKQIDLLNRPGAKPLGIAIGDINKNNQLDVVVANRNASNVGVFFGQGHEMFSTQTTFSTGIGSTPVGLALGDLNNDNILDLVVTDHENGRLVVFLGTDTGTLTEKAVLVTGHRAESYLVITYDFNKDHRLDIAVGDGD</sequence>
<organism evidence="9 10">
    <name type="scientific">Rotaria socialis</name>
    <dbReference type="NCBI Taxonomy" id="392032"/>
    <lineage>
        <taxon>Eukaryota</taxon>
        <taxon>Metazoa</taxon>
        <taxon>Spiralia</taxon>
        <taxon>Gnathifera</taxon>
        <taxon>Rotifera</taxon>
        <taxon>Eurotatoria</taxon>
        <taxon>Bdelloidea</taxon>
        <taxon>Philodinida</taxon>
        <taxon>Philodinidae</taxon>
        <taxon>Rotaria</taxon>
    </lineage>
</organism>
<dbReference type="Proteomes" id="UP000663848">
    <property type="component" value="Unassembled WGS sequence"/>
</dbReference>